<dbReference type="GO" id="GO:0005524">
    <property type="term" value="F:ATP binding"/>
    <property type="evidence" value="ECO:0007669"/>
    <property type="project" value="UniProtKB-UniRule"/>
</dbReference>
<dbReference type="InterPro" id="IPR003593">
    <property type="entry name" value="AAA+_ATPase"/>
</dbReference>
<feature type="domain" description="AAA+ ATPase" evidence="4">
    <location>
        <begin position="469"/>
        <end position="698"/>
    </location>
</feature>
<reference evidence="5 6" key="1">
    <citation type="journal article" date="2018" name="Int. J. Syst. Evol. Microbiol.">
        <title>Mesosutterella multiformis gen. nov., sp. nov., a member of the family Sutterellaceae and Sutterella megalosphaeroides sp. nov., isolated from human faeces.</title>
        <authorList>
            <person name="Sakamoto M."/>
            <person name="Ikeyama N."/>
            <person name="Kunihiro T."/>
            <person name="Iino T."/>
            <person name="Yuki M."/>
            <person name="Ohkuma M."/>
        </authorList>
    </citation>
    <scope>NUCLEOTIDE SEQUENCE [LARGE SCALE GENOMIC DNA]</scope>
    <source>
        <strain evidence="5 6">4NBBH2</strain>
    </source>
</reference>
<comment type="similarity">
    <text evidence="1">Belongs to the arsA ATPase family.</text>
</comment>
<evidence type="ECO:0000313" key="5">
    <source>
        <dbReference type="EMBL" id="GBO94702.1"/>
    </source>
</evidence>
<dbReference type="InterPro" id="IPR016300">
    <property type="entry name" value="ATPase_ArsA/GET3"/>
</dbReference>
<evidence type="ECO:0000256" key="3">
    <source>
        <dbReference type="NCBIfam" id="TIGR04291"/>
    </source>
</evidence>
<gene>
    <name evidence="5" type="primary">arsA2_2</name>
    <name evidence="5" type="ORF">MESMUL_20560</name>
</gene>
<dbReference type="InterPro" id="IPR010712">
    <property type="entry name" value="Arsenical-R_ArsD"/>
</dbReference>
<dbReference type="SMART" id="SM00382">
    <property type="entry name" value="AAA"/>
    <property type="match status" value="2"/>
</dbReference>
<protein>
    <recommendedName>
        <fullName evidence="3">Arsenical pump-driving ATPase</fullName>
        <ecNumber evidence="3">7.3.2.7</ecNumber>
    </recommendedName>
</protein>
<evidence type="ECO:0000256" key="1">
    <source>
        <dbReference type="ARBA" id="ARBA00011040"/>
    </source>
</evidence>
<dbReference type="InterPro" id="IPR025723">
    <property type="entry name" value="ArsA/GET3_ATPase-like"/>
</dbReference>
<name>A0A388SE99_9BURK</name>
<organism evidence="5 6">
    <name type="scientific">Mesosutterella multiformis</name>
    <dbReference type="NCBI Taxonomy" id="2259133"/>
    <lineage>
        <taxon>Bacteria</taxon>
        <taxon>Pseudomonadati</taxon>
        <taxon>Pseudomonadota</taxon>
        <taxon>Betaproteobacteria</taxon>
        <taxon>Burkholderiales</taxon>
        <taxon>Sutterellaceae</taxon>
        <taxon>Mesosutterella</taxon>
    </lineage>
</organism>
<evidence type="ECO:0000313" key="6">
    <source>
        <dbReference type="Proteomes" id="UP000266091"/>
    </source>
</evidence>
<dbReference type="OrthoDB" id="9780677at2"/>
<dbReference type="Pfam" id="PF06953">
    <property type="entry name" value="ArsD"/>
    <property type="match status" value="1"/>
</dbReference>
<dbReference type="EC" id="7.3.2.7" evidence="3"/>
<comment type="caution">
    <text evidence="5">The sequence shown here is derived from an EMBL/GenBank/DDBJ whole genome shotgun (WGS) entry which is preliminary data.</text>
</comment>
<evidence type="ECO:0000259" key="4">
    <source>
        <dbReference type="SMART" id="SM00382"/>
    </source>
</evidence>
<feature type="domain" description="AAA+ ATPase" evidence="4">
    <location>
        <begin position="154"/>
        <end position="377"/>
    </location>
</feature>
<dbReference type="PANTHER" id="PTHR10803">
    <property type="entry name" value="ARSENICAL PUMP-DRIVING ATPASE ARSENITE-TRANSLOCATING ATPASE"/>
    <property type="match status" value="1"/>
</dbReference>
<dbReference type="GO" id="GO:0045892">
    <property type="term" value="P:negative regulation of DNA-templated transcription"/>
    <property type="evidence" value="ECO:0007669"/>
    <property type="project" value="InterPro"/>
</dbReference>
<proteinExistence type="inferred from homology"/>
<dbReference type="InterPro" id="IPR027541">
    <property type="entry name" value="Ars_ATPase"/>
</dbReference>
<dbReference type="GO" id="GO:0015446">
    <property type="term" value="F:ATPase-coupled arsenite transmembrane transporter activity"/>
    <property type="evidence" value="ECO:0007669"/>
    <property type="project" value="UniProtKB-UniRule"/>
</dbReference>
<dbReference type="NCBIfam" id="NF033727">
    <property type="entry name" value="chaperon_ArsD"/>
    <property type="match status" value="1"/>
</dbReference>
<comment type="catalytic activity">
    <reaction evidence="2">
        <text>arsenite(in) + ATP + H2O = arsenite(out) + ADP + phosphate + H(+)</text>
        <dbReference type="Rhea" id="RHEA:11348"/>
        <dbReference type="ChEBI" id="CHEBI:15377"/>
        <dbReference type="ChEBI" id="CHEBI:15378"/>
        <dbReference type="ChEBI" id="CHEBI:29242"/>
        <dbReference type="ChEBI" id="CHEBI:30616"/>
        <dbReference type="ChEBI" id="CHEBI:43474"/>
        <dbReference type="ChEBI" id="CHEBI:456216"/>
        <dbReference type="EC" id="7.3.2.7"/>
    </reaction>
</comment>
<dbReference type="NCBIfam" id="TIGR00345">
    <property type="entry name" value="GET3_arsA_TRC40"/>
    <property type="match status" value="1"/>
</dbReference>
<accession>A0A388SE99</accession>
<dbReference type="Pfam" id="PF02374">
    <property type="entry name" value="ArsA_ATPase"/>
    <property type="match status" value="3"/>
</dbReference>
<dbReference type="GO" id="GO:0016887">
    <property type="term" value="F:ATP hydrolysis activity"/>
    <property type="evidence" value="ECO:0007669"/>
    <property type="project" value="UniProtKB-UniRule"/>
</dbReference>
<dbReference type="NCBIfam" id="TIGR04291">
    <property type="entry name" value="arsen_driv_ArsA"/>
    <property type="match status" value="1"/>
</dbReference>
<dbReference type="InterPro" id="IPR027417">
    <property type="entry name" value="P-loop_NTPase"/>
</dbReference>
<dbReference type="SUPFAM" id="SSF52540">
    <property type="entry name" value="P-loop containing nucleoside triphosphate hydrolases"/>
    <property type="match status" value="2"/>
</dbReference>
<dbReference type="Gene3D" id="3.40.30.10">
    <property type="entry name" value="Glutaredoxin"/>
    <property type="match status" value="1"/>
</dbReference>
<keyword evidence="6" id="KW-1185">Reference proteome</keyword>
<dbReference type="PANTHER" id="PTHR10803:SF3">
    <property type="entry name" value="ATPASE GET3"/>
    <property type="match status" value="1"/>
</dbReference>
<sequence>MKKLSVFDPAMCCSTGVCGPDPDQALIDFASDFDWLKAHGVPAERWNLANQPMAFVLNHKASAFLRAKGSDALPLILVDNEERLSGRYPSRSELSEWFGIPMTACERARELEKSTGISAEAVCGPECGCGESPKASSQSTLKDTVSGLKFLENAPHTLFFTGKGGVGKTSVAAAAAVALAGLGKRVLLVSTDPASNVSEVFDQPIGNQVTAIQSVPGLSAIEIDPQAAAAAYREKLIQPIQGLLPEETVASITEQLSGACTTEIAAFDEFTGLLTDPGVTSQYDHILFDTAPTGHTIRLLELPGAWSQYLDANPNGTSCLGPVSGLDKQRSQYAAAVRSLSDPAETQLVLVARAHRASIREAARTSDELAGIKNQYLVLNGVMPATESASGALAQSICLRERKAITEIPEPLKSLPRDTLSLKPRNMVGVDALRTLFIKETGTKPEATAFMPPEPKPLSDLIDELSGTDHGLIMLMGKGGVGKTTMAAAIAARLAKLGFDVHLSTSDPAAHVDAALAGSVPGLTVSRIDPEKETENYRALVLKTQGAGLDEAGKKLLEEDLRSPCTEEIAVFQAFSRVIREADKRFVVMDTAPTGHTLLLLDAAGAYHREVVRKMGETGSGTTPLTLLQNPDMTRVIIVTLPETTPVLEAKGLEADLRRAGIAPWGYIVNDSLAAADPESPLLRERATSELPLIRKIESESPRTAIVPLQAEEPVGVEKLLSLTI</sequence>
<dbReference type="AlphaFoldDB" id="A0A388SE99"/>
<dbReference type="EMBL" id="BGZJ01000002">
    <property type="protein sequence ID" value="GBO94702.1"/>
    <property type="molecule type" value="Genomic_DNA"/>
</dbReference>
<dbReference type="GO" id="GO:0003677">
    <property type="term" value="F:DNA binding"/>
    <property type="evidence" value="ECO:0007669"/>
    <property type="project" value="InterPro"/>
</dbReference>
<evidence type="ECO:0000256" key="2">
    <source>
        <dbReference type="ARBA" id="ARBA00052296"/>
    </source>
</evidence>
<dbReference type="CDD" id="cd02035">
    <property type="entry name" value="ArsA"/>
    <property type="match status" value="2"/>
</dbReference>
<dbReference type="Gene3D" id="3.40.50.300">
    <property type="entry name" value="P-loop containing nucleotide triphosphate hydrolases"/>
    <property type="match status" value="2"/>
</dbReference>
<dbReference type="Proteomes" id="UP000266091">
    <property type="component" value="Unassembled WGS sequence"/>
</dbReference>